<feature type="transmembrane region" description="Helical" evidence="11">
    <location>
        <begin position="350"/>
        <end position="378"/>
    </location>
</feature>
<keyword evidence="6" id="KW-0325">Glycoprotein</keyword>
<dbReference type="GO" id="GO:0005765">
    <property type="term" value="C:lysosomal membrane"/>
    <property type="evidence" value="ECO:0007669"/>
    <property type="project" value="UniProtKB-SubCell"/>
</dbReference>
<dbReference type="AlphaFoldDB" id="A0A6J1NB02"/>
<evidence type="ECO:0000313" key="14">
    <source>
        <dbReference type="RefSeq" id="XP_023944089.2"/>
    </source>
</evidence>
<dbReference type="OrthoDB" id="6264340at2759"/>
<dbReference type="KEGG" id="bany:112050144"/>
<reference evidence="14" key="1">
    <citation type="submission" date="2025-08" db="UniProtKB">
        <authorList>
            <consortium name="RefSeq"/>
        </authorList>
    </citation>
    <scope>IDENTIFICATION</scope>
</reference>
<keyword evidence="7" id="KW-0458">Lysosome</keyword>
<evidence type="ECO:0000313" key="13">
    <source>
        <dbReference type="Proteomes" id="UP001652582"/>
    </source>
</evidence>
<evidence type="ECO:0000256" key="12">
    <source>
        <dbReference type="SAM" id="SignalP"/>
    </source>
</evidence>
<keyword evidence="2 11" id="KW-0812">Transmembrane</keyword>
<proteinExistence type="inferred from homology"/>
<evidence type="ECO:0000256" key="5">
    <source>
        <dbReference type="ARBA" id="ARBA00023136"/>
    </source>
</evidence>
<gene>
    <name evidence="14" type="primary">LOC112050144</name>
</gene>
<evidence type="ECO:0000256" key="6">
    <source>
        <dbReference type="ARBA" id="ARBA00023180"/>
    </source>
</evidence>
<sequence>MQLNTLIVIVLLSGTITVAQERKISSKVNPGCKTCTNDTILMYVRCDGASDTIHQIWDFTRSIPTVIFAVTKLKSSLDIVWDGNNPTGFYMSETPLYSFATALDKIYEYNDLKDNGHFDPNLPHHIHNLDHMMWHVKEISTTEKEAMVRVYGTLNNDRSEEHGTVAIKLDLIPFKDYAVELPHLIHTANSTQFDVSLVNLTSTPGYNASRFALHLLLVSTDSATETMRYTMRKSLDDEHTPGVFEVIEIKTPALHNYAIGGYLQFRPVGYVQAERGVASSTIAHVSYFNRTSLPVRSTMKTFYDEFGRANLLVQDMMVSFGEGGDGYYAQHNYTAWSFAVGYGSPPTDSFSWYVVLIISGGLLLPVLLAVSGMVYVLVRRHRQRYNSRAMFANED</sequence>
<comment type="function">
    <text evidence="8">Required to protect lysosomal transporter MFSD1 from lysosomal proteolysis and for MFSD1 lysosomal localization.</text>
</comment>
<dbReference type="RefSeq" id="XP_023944089.2">
    <property type="nucleotide sequence ID" value="XM_024088321.2"/>
</dbReference>
<comment type="subcellular location">
    <subcellularLocation>
        <location evidence="9">Lysosome membrane</location>
        <topology evidence="9">Single-pass type I membrane protein</topology>
        <orientation evidence="9">Lumenal side</orientation>
    </subcellularLocation>
</comment>
<dbReference type="InterPro" id="IPR029382">
    <property type="entry name" value="NCU-G1"/>
</dbReference>
<dbReference type="PANTHER" id="PTHR31981:SF1">
    <property type="entry name" value="GLYCOSYLATED LYSOSOMAL MEMBRANE PROTEIN"/>
    <property type="match status" value="1"/>
</dbReference>
<evidence type="ECO:0000256" key="1">
    <source>
        <dbReference type="ARBA" id="ARBA00010599"/>
    </source>
</evidence>
<organism evidence="13 14">
    <name type="scientific">Bicyclus anynana</name>
    <name type="common">Squinting bush brown butterfly</name>
    <dbReference type="NCBI Taxonomy" id="110368"/>
    <lineage>
        <taxon>Eukaryota</taxon>
        <taxon>Metazoa</taxon>
        <taxon>Ecdysozoa</taxon>
        <taxon>Arthropoda</taxon>
        <taxon>Hexapoda</taxon>
        <taxon>Insecta</taxon>
        <taxon>Pterygota</taxon>
        <taxon>Neoptera</taxon>
        <taxon>Endopterygota</taxon>
        <taxon>Lepidoptera</taxon>
        <taxon>Glossata</taxon>
        <taxon>Ditrysia</taxon>
        <taxon>Papilionoidea</taxon>
        <taxon>Nymphalidae</taxon>
        <taxon>Satyrinae</taxon>
        <taxon>Satyrini</taxon>
        <taxon>Mycalesina</taxon>
        <taxon>Bicyclus</taxon>
    </lineage>
</organism>
<keyword evidence="5 11" id="KW-0472">Membrane</keyword>
<evidence type="ECO:0000256" key="8">
    <source>
        <dbReference type="ARBA" id="ARBA00024176"/>
    </source>
</evidence>
<feature type="chain" id="PRO_5046843539" evidence="12">
    <location>
        <begin position="22"/>
        <end position="395"/>
    </location>
</feature>
<evidence type="ECO:0000256" key="4">
    <source>
        <dbReference type="ARBA" id="ARBA00022989"/>
    </source>
</evidence>
<accession>A0A6J1NB02</accession>
<dbReference type="GeneID" id="112050144"/>
<evidence type="ECO:0000256" key="10">
    <source>
        <dbReference type="ARBA" id="ARBA00044960"/>
    </source>
</evidence>
<evidence type="ECO:0000256" key="2">
    <source>
        <dbReference type="ARBA" id="ARBA00022692"/>
    </source>
</evidence>
<evidence type="ECO:0000256" key="3">
    <source>
        <dbReference type="ARBA" id="ARBA00022729"/>
    </source>
</evidence>
<keyword evidence="13" id="KW-1185">Reference proteome</keyword>
<dbReference type="Proteomes" id="UP001652582">
    <property type="component" value="Chromosome 17"/>
</dbReference>
<keyword evidence="3 12" id="KW-0732">Signal</keyword>
<name>A0A6J1NB02_BICAN</name>
<evidence type="ECO:0000256" key="7">
    <source>
        <dbReference type="ARBA" id="ARBA00023228"/>
    </source>
</evidence>
<protein>
    <submittedName>
        <fullName evidence="14">Glycosylated lysosomal membrane protein B</fullName>
    </submittedName>
</protein>
<evidence type="ECO:0000256" key="11">
    <source>
        <dbReference type="SAM" id="Phobius"/>
    </source>
</evidence>
<keyword evidence="4 11" id="KW-1133">Transmembrane helix</keyword>
<comment type="subunit">
    <text evidence="10">Interacts (via lumenal domain) with lysosomal protein MFSD1; the interaction starts while both proteins are still in the endoplasmic reticulum and is required for stabilization of MFSD1 in lysosomes but has no direct effect on its targeting to lysosomes or transporter activity.</text>
</comment>
<feature type="signal peptide" evidence="12">
    <location>
        <begin position="1"/>
        <end position="21"/>
    </location>
</feature>
<dbReference type="Pfam" id="PF15065">
    <property type="entry name" value="NCU-G1"/>
    <property type="match status" value="1"/>
</dbReference>
<evidence type="ECO:0000256" key="9">
    <source>
        <dbReference type="ARBA" id="ARBA00024189"/>
    </source>
</evidence>
<dbReference type="PANTHER" id="PTHR31981">
    <property type="entry name" value="GLYCOSYLATED LYSOSOMAL MEMBRANE PROTEIN"/>
    <property type="match status" value="1"/>
</dbReference>
<comment type="similarity">
    <text evidence="1">Belongs to the GLMP family.</text>
</comment>